<dbReference type="STRING" id="1333845.SAMN04487895_112158"/>
<evidence type="ECO:0000256" key="1">
    <source>
        <dbReference type="ARBA" id="ARBA00022679"/>
    </source>
</evidence>
<dbReference type="CDD" id="cd02440">
    <property type="entry name" value="AdoMet_MTases"/>
    <property type="match status" value="1"/>
</dbReference>
<feature type="domain" description="MbtH-like" evidence="2">
    <location>
        <begin position="3"/>
        <end position="50"/>
    </location>
</feature>
<evidence type="ECO:0000313" key="4">
    <source>
        <dbReference type="EMBL" id="SEO83473.1"/>
    </source>
</evidence>
<gene>
    <name evidence="3" type="ORF">KP014_27820</name>
    <name evidence="4" type="ORF">SAMN04487895_112158</name>
</gene>
<evidence type="ECO:0000313" key="6">
    <source>
        <dbReference type="Proteomes" id="UP000683429"/>
    </source>
</evidence>
<proteinExistence type="predicted"/>
<organism evidence="4 5">
    <name type="scientific">Paenibacillus sophorae</name>
    <dbReference type="NCBI Taxonomy" id="1333845"/>
    <lineage>
        <taxon>Bacteria</taxon>
        <taxon>Bacillati</taxon>
        <taxon>Bacillota</taxon>
        <taxon>Bacilli</taxon>
        <taxon>Bacillales</taxon>
        <taxon>Paenibacillaceae</taxon>
        <taxon>Paenibacillus</taxon>
    </lineage>
</organism>
<dbReference type="PANTHER" id="PTHR43861">
    <property type="entry name" value="TRANS-ACONITATE 2-METHYLTRANSFERASE-RELATED"/>
    <property type="match status" value="1"/>
</dbReference>
<dbReference type="InterPro" id="IPR029063">
    <property type="entry name" value="SAM-dependent_MTases_sf"/>
</dbReference>
<dbReference type="SMART" id="SM00923">
    <property type="entry name" value="MbtH"/>
    <property type="match status" value="1"/>
</dbReference>
<reference evidence="3 6" key="2">
    <citation type="submission" date="2021-06" db="EMBL/GenBank/DDBJ databases">
        <title>Whole genome sequence of Paenibacillus sophorae DSM23020 for comparative genomics.</title>
        <authorList>
            <person name="Kim M.-J."/>
            <person name="Lee G."/>
            <person name="Shin J.-H."/>
        </authorList>
    </citation>
    <scope>NUCLEOTIDE SEQUENCE [LARGE SCALE GENOMIC DNA]</scope>
    <source>
        <strain evidence="3 6">DSM 23020</strain>
    </source>
</reference>
<dbReference type="EMBL" id="FODH01000012">
    <property type="protein sequence ID" value="SEO83473.1"/>
    <property type="molecule type" value="Genomic_DNA"/>
</dbReference>
<dbReference type="Proteomes" id="UP000198809">
    <property type="component" value="Unassembled WGS sequence"/>
</dbReference>
<accession>A0A1H8SZ32</accession>
<evidence type="ECO:0000313" key="3">
    <source>
        <dbReference type="EMBL" id="QWU15601.1"/>
    </source>
</evidence>
<dbReference type="PANTHER" id="PTHR43861:SF3">
    <property type="entry name" value="PUTATIVE (AFU_ORTHOLOGUE AFUA_2G14390)-RELATED"/>
    <property type="match status" value="1"/>
</dbReference>
<dbReference type="Pfam" id="PF13847">
    <property type="entry name" value="Methyltransf_31"/>
    <property type="match status" value="1"/>
</dbReference>
<dbReference type="GO" id="GO:0008168">
    <property type="term" value="F:methyltransferase activity"/>
    <property type="evidence" value="ECO:0007669"/>
    <property type="project" value="UniProtKB-KW"/>
</dbReference>
<dbReference type="AlphaFoldDB" id="A0A1H8SZ32"/>
<evidence type="ECO:0000259" key="2">
    <source>
        <dbReference type="SMART" id="SM00923"/>
    </source>
</evidence>
<dbReference type="Proteomes" id="UP000683429">
    <property type="component" value="Chromosome"/>
</dbReference>
<reference evidence="4 5" key="1">
    <citation type="submission" date="2016-10" db="EMBL/GenBank/DDBJ databases">
        <authorList>
            <person name="de Groot N.N."/>
        </authorList>
    </citation>
    <scope>NUCLEOTIDE SEQUENCE [LARGE SCALE GENOMIC DNA]</scope>
    <source>
        <strain evidence="4 5">CGMCC 1.10238</strain>
    </source>
</reference>
<protein>
    <submittedName>
        <fullName evidence="3">MbtH family NRPS accessory protein</fullName>
    </submittedName>
    <submittedName>
        <fullName evidence="4">Methyltransferase domain-containing protein</fullName>
    </submittedName>
</protein>
<dbReference type="InterPro" id="IPR038020">
    <property type="entry name" value="MbtH-like_sf"/>
</dbReference>
<name>A0A1H8SZ32_9BACL</name>
<dbReference type="InterPro" id="IPR025714">
    <property type="entry name" value="Methyltranfer_dom"/>
</dbReference>
<dbReference type="Gene3D" id="3.90.820.10">
    <property type="entry name" value="Structural Genomics, Unknown Function 30-nov-00 1gh9 Mol_id"/>
    <property type="match status" value="1"/>
</dbReference>
<sequence>MHQNPTLIYKVVVNREGQYSIWPLSRTNPNGWTDVGFHGERDVCLNYIGMVLCSDDQTLSNECYSERVSQLVYFLRQCLQDQTGCIGVLLDDSIEKLLAFSALQYLGASYEVWDVKNLIEPLQRDRTALLLTTSRYVDEADRLLWETESLGGYLLLDEYDASSSEKQSLEKHIWESVAEETSEELNDYGWNSSFGGKAFSLEEMQEYIDNFRTKLKPYLTKESKVFEIGCGHGLVLFHLAPEVKAYFATDLSETIIERNRWMTRREGLSHVELRQAAAAEIEGIAEADFDVVMMSSVVHYFPNTLYLEKVIQSAISLLKEKGILYLDDLLDLRKKQELVEETRAYQQTHPNDLVKTSWDEDLFVDENFFEDLHRKYPEICGWESSCKLGEIENELNRFRYDVVLKVDKKYKRKENPVLLLHKGRYTWEDVQRCNKSKGLVNSAIHVEPVMKA</sequence>
<dbReference type="Gene3D" id="3.40.50.150">
    <property type="entry name" value="Vaccinia Virus protein VP39"/>
    <property type="match status" value="1"/>
</dbReference>
<dbReference type="SUPFAM" id="SSF53335">
    <property type="entry name" value="S-adenosyl-L-methionine-dependent methyltransferases"/>
    <property type="match status" value="1"/>
</dbReference>
<dbReference type="SUPFAM" id="SSF160582">
    <property type="entry name" value="MbtH-like"/>
    <property type="match status" value="1"/>
</dbReference>
<dbReference type="InterPro" id="IPR005153">
    <property type="entry name" value="MbtH-like_dom"/>
</dbReference>
<dbReference type="GO" id="GO:0032259">
    <property type="term" value="P:methylation"/>
    <property type="evidence" value="ECO:0007669"/>
    <property type="project" value="UniProtKB-KW"/>
</dbReference>
<keyword evidence="4" id="KW-0489">Methyltransferase</keyword>
<dbReference type="RefSeq" id="WP_036604898.1">
    <property type="nucleotide sequence ID" value="NZ_CP076607.1"/>
</dbReference>
<dbReference type="OrthoDB" id="7584480at2"/>
<dbReference type="Pfam" id="PF03621">
    <property type="entry name" value="MbtH"/>
    <property type="match status" value="1"/>
</dbReference>
<dbReference type="EMBL" id="CP076607">
    <property type="protein sequence ID" value="QWU15601.1"/>
    <property type="molecule type" value="Genomic_DNA"/>
</dbReference>
<keyword evidence="6" id="KW-1185">Reference proteome</keyword>
<evidence type="ECO:0000313" key="5">
    <source>
        <dbReference type="Proteomes" id="UP000198809"/>
    </source>
</evidence>
<keyword evidence="1 4" id="KW-0808">Transferase</keyword>